<protein>
    <recommendedName>
        <fullName evidence="6">Cyclin-like domain-containing protein</fullName>
    </recommendedName>
</protein>
<dbReference type="AlphaFoldDB" id="A0A7J7LU67"/>
<dbReference type="SMART" id="SM00385">
    <property type="entry name" value="CYCLIN"/>
    <property type="match status" value="1"/>
</dbReference>
<dbReference type="SUPFAM" id="SSF47954">
    <property type="entry name" value="Cyclin-like"/>
    <property type="match status" value="1"/>
</dbReference>
<dbReference type="SUPFAM" id="SSF50129">
    <property type="entry name" value="GroES-like"/>
    <property type="match status" value="1"/>
</dbReference>
<evidence type="ECO:0000256" key="4">
    <source>
        <dbReference type="RuleBase" id="RU000383"/>
    </source>
</evidence>
<dbReference type="InterPro" id="IPR006671">
    <property type="entry name" value="Cyclin_N"/>
</dbReference>
<organism evidence="7 8">
    <name type="scientific">Kingdonia uniflora</name>
    <dbReference type="NCBI Taxonomy" id="39325"/>
    <lineage>
        <taxon>Eukaryota</taxon>
        <taxon>Viridiplantae</taxon>
        <taxon>Streptophyta</taxon>
        <taxon>Embryophyta</taxon>
        <taxon>Tracheophyta</taxon>
        <taxon>Spermatophyta</taxon>
        <taxon>Magnoliopsida</taxon>
        <taxon>Ranunculales</taxon>
        <taxon>Circaeasteraceae</taxon>
        <taxon>Kingdonia</taxon>
    </lineage>
</organism>
<dbReference type="InterPro" id="IPR036915">
    <property type="entry name" value="Cyclin-like_sf"/>
</dbReference>
<dbReference type="Gene3D" id="3.90.180.10">
    <property type="entry name" value="Medium-chain alcohol dehydrogenases, catalytic domain"/>
    <property type="match status" value="1"/>
</dbReference>
<dbReference type="CDD" id="cd20544">
    <property type="entry name" value="CYCLIN_AtCycD-like_rpt2"/>
    <property type="match status" value="1"/>
</dbReference>
<keyword evidence="1" id="KW-0479">Metal-binding</keyword>
<evidence type="ECO:0000259" key="6">
    <source>
        <dbReference type="SMART" id="SM00385"/>
    </source>
</evidence>
<dbReference type="Pfam" id="PF00134">
    <property type="entry name" value="Cyclin_N"/>
    <property type="match status" value="1"/>
</dbReference>
<keyword evidence="2" id="KW-0862">Zinc</keyword>
<reference evidence="7 8" key="1">
    <citation type="journal article" date="2020" name="IScience">
        <title>Genome Sequencing of the Endangered Kingdonia uniflora (Circaeasteraceae, Ranunculales) Reveals Potential Mechanisms of Evolutionary Specialization.</title>
        <authorList>
            <person name="Sun Y."/>
            <person name="Deng T."/>
            <person name="Zhang A."/>
            <person name="Moore M.J."/>
            <person name="Landis J.B."/>
            <person name="Lin N."/>
            <person name="Zhang H."/>
            <person name="Zhang X."/>
            <person name="Huang J."/>
            <person name="Zhang X."/>
            <person name="Sun H."/>
            <person name="Wang H."/>
        </authorList>
    </citation>
    <scope>NUCLEOTIDE SEQUENCE [LARGE SCALE GENOMIC DNA]</scope>
    <source>
        <strain evidence="7">TB1705</strain>
        <tissue evidence="7">Leaf</tissue>
    </source>
</reference>
<evidence type="ECO:0000256" key="2">
    <source>
        <dbReference type="ARBA" id="ARBA00022833"/>
    </source>
</evidence>
<dbReference type="Pfam" id="PF08240">
    <property type="entry name" value="ADH_N"/>
    <property type="match status" value="1"/>
</dbReference>
<dbReference type="Gene3D" id="1.10.472.10">
    <property type="entry name" value="Cyclin-like"/>
    <property type="match status" value="2"/>
</dbReference>
<dbReference type="InterPro" id="IPR013763">
    <property type="entry name" value="Cyclin-like_dom"/>
</dbReference>
<dbReference type="PANTHER" id="PTHR42683">
    <property type="entry name" value="ALDEHYDE REDUCTASE"/>
    <property type="match status" value="1"/>
</dbReference>
<feature type="compositionally biased region" description="Basic and acidic residues" evidence="5">
    <location>
        <begin position="434"/>
        <end position="452"/>
    </location>
</feature>
<feature type="domain" description="Cyclin-like" evidence="6">
    <location>
        <begin position="193"/>
        <end position="280"/>
    </location>
</feature>
<sequence length="493" mass="55362">MGSISENCLGWAARDTSGVLSPYNFIRRDTGPDHASLTITHCGICYADVAWAKNIPRNTIYPVVPGHEIVGIVKEVGSNDRRFKVGDHVGVEPYVNSCKTCEHCKIREEVHCDAETTHTFNSVDEDGIITRGGYSSYIVVLEGYVFKIPDNYPLVLAEPLLCAGIIVYAPMMRHKVNKPGKSLGVVGSSGLGHLAVKFCKAFGLHHLNNFLDRSSHDTLSETDVQKGKAWIMQLLAVACLSLAAKMEEIEVPLSVDLQVEECKFIFEAKTIQRMELLVLSTLKWRMRVVTPFTFMDYFFRKNNDDLPPPSSQISRLVELILRLTRGIEYLEFKPSEVAAVVSISVIRETNLDKDFKCLELIHELQRSAAVQSVSQNPIGVLDVSCLGYKSDELPTVLSANSSQADSDFKREYQKIAMDIFLSIMKNNSKKPKLATKDHVSHEDESKTSKDSVESSENDVQVLGGLWLYASVTQCFQIPWFKFYYKYIEIRLQV</sequence>
<evidence type="ECO:0000313" key="7">
    <source>
        <dbReference type="EMBL" id="KAF6146107.1"/>
    </source>
</evidence>
<dbReference type="EMBL" id="JACGCM010002016">
    <property type="protein sequence ID" value="KAF6146107.1"/>
    <property type="molecule type" value="Genomic_DNA"/>
</dbReference>
<evidence type="ECO:0000256" key="1">
    <source>
        <dbReference type="ARBA" id="ARBA00022723"/>
    </source>
</evidence>
<dbReference type="InterPro" id="IPR047109">
    <property type="entry name" value="CAD-like"/>
</dbReference>
<feature type="region of interest" description="Disordered" evidence="5">
    <location>
        <begin position="431"/>
        <end position="453"/>
    </location>
</feature>
<keyword evidence="4" id="KW-0195">Cyclin</keyword>
<evidence type="ECO:0000256" key="3">
    <source>
        <dbReference type="ARBA" id="ARBA00023002"/>
    </source>
</evidence>
<accession>A0A7J7LU67</accession>
<dbReference type="CDD" id="cd20543">
    <property type="entry name" value="CYCLIN_AtCycD-like_rpt1"/>
    <property type="match status" value="1"/>
</dbReference>
<comment type="caution">
    <text evidence="7">The sequence shown here is derived from an EMBL/GenBank/DDBJ whole genome shotgun (WGS) entry which is preliminary data.</text>
</comment>
<dbReference type="InterPro" id="IPR011032">
    <property type="entry name" value="GroES-like_sf"/>
</dbReference>
<dbReference type="GO" id="GO:0016616">
    <property type="term" value="F:oxidoreductase activity, acting on the CH-OH group of donors, NAD or NADP as acceptor"/>
    <property type="evidence" value="ECO:0007669"/>
    <property type="project" value="InterPro"/>
</dbReference>
<keyword evidence="8" id="KW-1185">Reference proteome</keyword>
<dbReference type="InterPro" id="IPR013154">
    <property type="entry name" value="ADH-like_N"/>
</dbReference>
<proteinExistence type="inferred from homology"/>
<dbReference type="Proteomes" id="UP000541444">
    <property type="component" value="Unassembled WGS sequence"/>
</dbReference>
<evidence type="ECO:0000313" key="8">
    <source>
        <dbReference type="Proteomes" id="UP000541444"/>
    </source>
</evidence>
<dbReference type="OrthoDB" id="1879366at2759"/>
<comment type="similarity">
    <text evidence="4">Belongs to the cyclin family.</text>
</comment>
<dbReference type="GO" id="GO:0046872">
    <property type="term" value="F:metal ion binding"/>
    <property type="evidence" value="ECO:0007669"/>
    <property type="project" value="UniProtKB-KW"/>
</dbReference>
<name>A0A7J7LU67_9MAGN</name>
<keyword evidence="3" id="KW-0560">Oxidoreductase</keyword>
<gene>
    <name evidence="7" type="ORF">GIB67_002785</name>
</gene>
<evidence type="ECO:0000256" key="5">
    <source>
        <dbReference type="SAM" id="MobiDB-lite"/>
    </source>
</evidence>